<feature type="region of interest" description="Disordered" evidence="1">
    <location>
        <begin position="138"/>
        <end position="165"/>
    </location>
</feature>
<feature type="region of interest" description="Disordered" evidence="1">
    <location>
        <begin position="36"/>
        <end position="69"/>
    </location>
</feature>
<reference evidence="2 3" key="1">
    <citation type="submission" date="2023-01" db="EMBL/GenBank/DDBJ databases">
        <title>Analysis of 21 Apiospora genomes using comparative genomics revels a genus with tremendous synthesis potential of carbohydrate active enzymes and secondary metabolites.</title>
        <authorList>
            <person name="Sorensen T."/>
        </authorList>
    </citation>
    <scope>NUCLEOTIDE SEQUENCE [LARGE SCALE GENOMIC DNA]</scope>
    <source>
        <strain evidence="2 3">CBS 20057</strain>
    </source>
</reference>
<dbReference type="Proteomes" id="UP001396898">
    <property type="component" value="Unassembled WGS sequence"/>
</dbReference>
<keyword evidence="3" id="KW-1185">Reference proteome</keyword>
<protein>
    <submittedName>
        <fullName evidence="2">Uncharacterized protein</fullName>
    </submittedName>
</protein>
<feature type="compositionally biased region" description="Basic and acidic residues" evidence="1">
    <location>
        <begin position="46"/>
        <end position="58"/>
    </location>
</feature>
<gene>
    <name evidence="2" type="ORF">PG991_007808</name>
</gene>
<name>A0ABR1RWJ6_9PEZI</name>
<organism evidence="2 3">
    <name type="scientific">Apiospora marii</name>
    <dbReference type="NCBI Taxonomy" id="335849"/>
    <lineage>
        <taxon>Eukaryota</taxon>
        <taxon>Fungi</taxon>
        <taxon>Dikarya</taxon>
        <taxon>Ascomycota</taxon>
        <taxon>Pezizomycotina</taxon>
        <taxon>Sordariomycetes</taxon>
        <taxon>Xylariomycetidae</taxon>
        <taxon>Amphisphaeriales</taxon>
        <taxon>Apiosporaceae</taxon>
        <taxon>Apiospora</taxon>
    </lineage>
</organism>
<proteinExistence type="predicted"/>
<evidence type="ECO:0000256" key="1">
    <source>
        <dbReference type="SAM" id="MobiDB-lite"/>
    </source>
</evidence>
<accession>A0ABR1RWJ6</accession>
<evidence type="ECO:0000313" key="2">
    <source>
        <dbReference type="EMBL" id="KAK8018618.1"/>
    </source>
</evidence>
<sequence length="165" mass="17599">MPTRSQSLCRMNHPSQSGQWLAVNQFLTAALTRDSAQPSLGWSDASDERVPTEKDRSRNSQNLATGTPGGTIAFIAKTVSRSRRQWSTESLPILGEKASSGLEDTVNPRQLLARSRPLTQTGLLEASGTCGKEGAIDMERSAEPPPLQQVGTGLAGPRSIREGGA</sequence>
<evidence type="ECO:0000313" key="3">
    <source>
        <dbReference type="Proteomes" id="UP001396898"/>
    </source>
</evidence>
<comment type="caution">
    <text evidence="2">The sequence shown here is derived from an EMBL/GenBank/DDBJ whole genome shotgun (WGS) entry which is preliminary data.</text>
</comment>
<dbReference type="EMBL" id="JAQQWI010000010">
    <property type="protein sequence ID" value="KAK8018618.1"/>
    <property type="molecule type" value="Genomic_DNA"/>
</dbReference>